<dbReference type="AlphaFoldDB" id="A0A6M6BHS5"/>
<feature type="signal peptide" evidence="1">
    <location>
        <begin position="1"/>
        <end position="26"/>
    </location>
</feature>
<evidence type="ECO:0000256" key="1">
    <source>
        <dbReference type="SAM" id="SignalP"/>
    </source>
</evidence>
<dbReference type="KEGG" id="hts:HMJ29_06440"/>
<keyword evidence="1" id="KW-0732">Signal</keyword>
<dbReference type="EMBL" id="CP053538">
    <property type="protein sequence ID" value="QJX46595.1"/>
    <property type="molecule type" value="Genomic_DNA"/>
</dbReference>
<dbReference type="InterPro" id="IPR019619">
    <property type="entry name" value="DUF2490"/>
</dbReference>
<keyword evidence="3" id="KW-1185">Reference proteome</keyword>
<proteinExistence type="predicted"/>
<evidence type="ECO:0000313" key="2">
    <source>
        <dbReference type="EMBL" id="QJX46595.1"/>
    </source>
</evidence>
<dbReference type="Proteomes" id="UP000501623">
    <property type="component" value="Chromosome"/>
</dbReference>
<accession>A0A6M6BHS5</accession>
<organism evidence="2 3">
    <name type="scientific">Hymenobacter taeanensis</name>
    <dbReference type="NCBI Taxonomy" id="2735321"/>
    <lineage>
        <taxon>Bacteria</taxon>
        <taxon>Pseudomonadati</taxon>
        <taxon>Bacteroidota</taxon>
        <taxon>Cytophagia</taxon>
        <taxon>Cytophagales</taxon>
        <taxon>Hymenobacteraceae</taxon>
        <taxon>Hymenobacter</taxon>
    </lineage>
</organism>
<protein>
    <submittedName>
        <fullName evidence="2">DUF2490 domain-containing protein</fullName>
    </submittedName>
</protein>
<name>A0A6M6BHS5_9BACT</name>
<gene>
    <name evidence="2" type="ORF">HMJ29_06440</name>
</gene>
<reference evidence="2 3" key="1">
    <citation type="submission" date="2020-05" db="EMBL/GenBank/DDBJ databases">
        <title>Complete genome sequence of Hymenobacter sp. TS19 in Coasted Sand Dune.</title>
        <authorList>
            <person name="Lee J.-H."/>
            <person name="Jung J.-H."/>
            <person name="Jeong S."/>
            <person name="Zhao L."/>
            <person name="Kim M.-K."/>
            <person name="Seo H.-S."/>
            <person name="Lim S."/>
        </authorList>
    </citation>
    <scope>NUCLEOTIDE SEQUENCE [LARGE SCALE GENOMIC DNA]</scope>
    <source>
        <strain evidence="2 3">TS19</strain>
    </source>
</reference>
<dbReference type="RefSeq" id="WP_171590704.1">
    <property type="nucleotide sequence ID" value="NZ_CP053538.1"/>
</dbReference>
<feature type="chain" id="PRO_5026840043" evidence="1">
    <location>
        <begin position="27"/>
        <end position="273"/>
    </location>
</feature>
<dbReference type="Pfam" id="PF10677">
    <property type="entry name" value="DUF2490"/>
    <property type="match status" value="1"/>
</dbReference>
<evidence type="ECO:0000313" key="3">
    <source>
        <dbReference type="Proteomes" id="UP000501623"/>
    </source>
</evidence>
<sequence>MLPARLRTSLYLLAAVGGSSTQLAQAQTNATYDPRWGSWFIATVQLPPGQKGWGAFAEVQGRANAVARQFFYYELKSGVTYNLSKSFTLMVAGGRYSTSDYRDLDDGPLNRENRLWEQLTLTQNLARLKLEHRYRVEQRWFSFRDDIKPAGSFTYRNRIRYRFNAFLPLNQTTITDKTVFLSVYDEVFLNPRGPAFERNRVYAGVGYQFDSHWTLQAGWVNQANYTSANFRNNVYTPQTTLDKNNLVLALMYRIKRTKSAVVPTPERLPSQQD</sequence>